<sequence>MNTLILKELMSQGLIGLLGVLLGVVLTALFQKGFNKNSFIERQIECLYSPLLGIREEIKAKDKIRSDISNSSANGKNDDLFSQGIEYDNSQLRDEIMPAYERMIQIMRDNNWLAEESTRKYLPLLIKVVEVWKRDHKKVISNQVRLSLPHSDKDLQGFYDDLEYNLKVLRSKVKKG</sequence>
<accession>A0A2G9YC42</accession>
<evidence type="ECO:0000256" key="1">
    <source>
        <dbReference type="SAM" id="Phobius"/>
    </source>
</evidence>
<keyword evidence="1" id="KW-0472">Membrane</keyword>
<evidence type="ECO:0008006" key="4">
    <source>
        <dbReference type="Google" id="ProtNLM"/>
    </source>
</evidence>
<name>A0A2G9YC42_9BACT</name>
<evidence type="ECO:0000313" key="3">
    <source>
        <dbReference type="Proteomes" id="UP000230392"/>
    </source>
</evidence>
<dbReference type="AlphaFoldDB" id="A0A2G9YC42"/>
<keyword evidence="1" id="KW-0812">Transmembrane</keyword>
<evidence type="ECO:0000313" key="2">
    <source>
        <dbReference type="EMBL" id="PIP16111.1"/>
    </source>
</evidence>
<proteinExistence type="predicted"/>
<organism evidence="2 3">
    <name type="scientific">bacterium (Candidatus Ratteibacteria) CG23_combo_of_CG06-09_8_20_14_all_48_7</name>
    <dbReference type="NCBI Taxonomy" id="2014292"/>
    <lineage>
        <taxon>Bacteria</taxon>
        <taxon>Candidatus Ratteibacteria</taxon>
    </lineage>
</organism>
<gene>
    <name evidence="2" type="ORF">COX46_04300</name>
</gene>
<dbReference type="EMBL" id="PCRF01000213">
    <property type="protein sequence ID" value="PIP16111.1"/>
    <property type="molecule type" value="Genomic_DNA"/>
</dbReference>
<feature type="transmembrane region" description="Helical" evidence="1">
    <location>
        <begin position="12"/>
        <end position="30"/>
    </location>
</feature>
<comment type="caution">
    <text evidence="2">The sequence shown here is derived from an EMBL/GenBank/DDBJ whole genome shotgun (WGS) entry which is preliminary data.</text>
</comment>
<protein>
    <recommendedName>
        <fullName evidence="4">DUF4760 domain-containing protein</fullName>
    </recommendedName>
</protein>
<dbReference type="Proteomes" id="UP000230392">
    <property type="component" value="Unassembled WGS sequence"/>
</dbReference>
<keyword evidence="1" id="KW-1133">Transmembrane helix</keyword>
<reference evidence="2 3" key="1">
    <citation type="submission" date="2017-09" db="EMBL/GenBank/DDBJ databases">
        <title>Depth-based differentiation of microbial function through sediment-hosted aquifers and enrichment of novel symbionts in the deep terrestrial subsurface.</title>
        <authorList>
            <person name="Probst A.J."/>
            <person name="Ladd B."/>
            <person name="Jarett J.K."/>
            <person name="Geller-Mcgrath D.E."/>
            <person name="Sieber C.M."/>
            <person name="Emerson J.B."/>
            <person name="Anantharaman K."/>
            <person name="Thomas B.C."/>
            <person name="Malmstrom R."/>
            <person name="Stieglmeier M."/>
            <person name="Klingl A."/>
            <person name="Woyke T."/>
            <person name="Ryan C.M."/>
            <person name="Banfield J.F."/>
        </authorList>
    </citation>
    <scope>NUCLEOTIDE SEQUENCE [LARGE SCALE GENOMIC DNA]</scope>
    <source>
        <strain evidence="2">CG23_combo_of_CG06-09_8_20_14_all_48_7</strain>
    </source>
</reference>